<feature type="compositionally biased region" description="Basic and acidic residues" evidence="1">
    <location>
        <begin position="50"/>
        <end position="62"/>
    </location>
</feature>
<feature type="region of interest" description="Disordered" evidence="1">
    <location>
        <begin position="49"/>
        <end position="86"/>
    </location>
</feature>
<dbReference type="Pfam" id="PF10907">
    <property type="entry name" value="DUF2749"/>
    <property type="match status" value="1"/>
</dbReference>
<keyword evidence="2" id="KW-1133">Transmembrane helix</keyword>
<evidence type="ECO:0000256" key="1">
    <source>
        <dbReference type="SAM" id="MobiDB-lite"/>
    </source>
</evidence>
<keyword evidence="2" id="KW-0812">Transmembrane</keyword>
<organism evidence="4 5">
    <name type="scientific">Devosia geojensis</name>
    <dbReference type="NCBI Taxonomy" id="443610"/>
    <lineage>
        <taxon>Bacteria</taxon>
        <taxon>Pseudomonadati</taxon>
        <taxon>Pseudomonadota</taxon>
        <taxon>Alphaproteobacteria</taxon>
        <taxon>Hyphomicrobiales</taxon>
        <taxon>Devosiaceae</taxon>
        <taxon>Devosia</taxon>
    </lineage>
</organism>
<protein>
    <recommendedName>
        <fullName evidence="3">Type IV conjugative transfer protein TrbJ/K C-terminal domain-containing protein</fullName>
    </recommendedName>
</protein>
<sequence length="86" mass="9233">MATLKLPIVVVIAIVAALVGGAASYVFFPNADPETKALLQRQVELAEQEAAAREEAAERAKDFFNANPDDYPTSGGQQMAPRWGDN</sequence>
<evidence type="ECO:0000313" key="5">
    <source>
        <dbReference type="Proteomes" id="UP000033632"/>
    </source>
</evidence>
<keyword evidence="5" id="KW-1185">Reference proteome</keyword>
<dbReference type="AlphaFoldDB" id="A0A0F5FE91"/>
<reference evidence="4 5" key="1">
    <citation type="submission" date="2015-03" db="EMBL/GenBank/DDBJ databases">
        <authorList>
            <person name="Hassan Y.I."/>
            <person name="Lepp D."/>
            <person name="Li X.-Z."/>
            <person name="Zhou T."/>
        </authorList>
    </citation>
    <scope>NUCLEOTIDE SEQUENCE [LARGE SCALE GENOMIC DNA]</scope>
    <source>
        <strain evidence="4 5">BD-c194</strain>
    </source>
</reference>
<dbReference type="RefSeq" id="WP_046110279.1">
    <property type="nucleotide sequence ID" value="NZ_JZEX01000173.1"/>
</dbReference>
<comment type="caution">
    <text evidence="4">The sequence shown here is derived from an EMBL/GenBank/DDBJ whole genome shotgun (WGS) entry which is preliminary data.</text>
</comment>
<dbReference type="PATRIC" id="fig|443610.3.peg.2154"/>
<dbReference type="Proteomes" id="UP000033632">
    <property type="component" value="Unassembled WGS sequence"/>
</dbReference>
<evidence type="ECO:0000256" key="2">
    <source>
        <dbReference type="SAM" id="Phobius"/>
    </source>
</evidence>
<dbReference type="InterPro" id="IPR024475">
    <property type="entry name" value="TrbJ/K_C"/>
</dbReference>
<keyword evidence="2" id="KW-0472">Membrane</keyword>
<dbReference type="EMBL" id="JZEX01000173">
    <property type="protein sequence ID" value="KKB07161.1"/>
    <property type="molecule type" value="Genomic_DNA"/>
</dbReference>
<dbReference type="STRING" id="443610.VE25_19185"/>
<accession>A0A0F5FE91</accession>
<proteinExistence type="predicted"/>
<feature type="transmembrane region" description="Helical" evidence="2">
    <location>
        <begin position="6"/>
        <end position="28"/>
    </location>
</feature>
<feature type="domain" description="Type IV conjugative transfer protein TrbJ/K C-terminal" evidence="3">
    <location>
        <begin position="7"/>
        <end position="83"/>
    </location>
</feature>
<evidence type="ECO:0000313" key="4">
    <source>
        <dbReference type="EMBL" id="KKB07161.1"/>
    </source>
</evidence>
<evidence type="ECO:0000259" key="3">
    <source>
        <dbReference type="Pfam" id="PF10907"/>
    </source>
</evidence>
<gene>
    <name evidence="4" type="ORF">VE25_19185</name>
</gene>
<name>A0A0F5FE91_9HYPH</name>